<organism evidence="6 7">
    <name type="scientific">Cellulomonas cellasea DSM 20118</name>
    <dbReference type="NCBI Taxonomy" id="1408250"/>
    <lineage>
        <taxon>Bacteria</taxon>
        <taxon>Bacillati</taxon>
        <taxon>Actinomycetota</taxon>
        <taxon>Actinomycetes</taxon>
        <taxon>Micrococcales</taxon>
        <taxon>Cellulomonadaceae</taxon>
        <taxon>Cellulomonas</taxon>
    </lineage>
</organism>
<sequence>MTRRLVVTADDLGLTPGVNRAVRRAHLDGVVTATSLLAVGRAFDDAAAMLRATPTLELGAHLALVGEDPPLLSAREVPTLVDKAGHLPLSYRTVVARGLAGRIDPDDVRRELGAQLERVLGVGVPVTHLDTHQHTHLWPAVAGVLTELAVQHGVRAVRLPRSHARGVLALGVNTLSRVTARRVARAGLVTTADYAGLDEAGSLDAARLAATLRSMAERGAPTAELNAHPGEHGELELDRFRWDYHWGEELDALTDPRTAALVAEAGYELVGFAALTAGHSPRTTGTDA</sequence>
<dbReference type="SUPFAM" id="SSF88713">
    <property type="entry name" value="Glycoside hydrolase/deacetylase"/>
    <property type="match status" value="1"/>
</dbReference>
<dbReference type="GO" id="GO:0019213">
    <property type="term" value="F:deacetylase activity"/>
    <property type="evidence" value="ECO:0007669"/>
    <property type="project" value="TreeGrafter"/>
</dbReference>
<comment type="caution">
    <text evidence="6">The sequence shown here is derived from an EMBL/GenBank/DDBJ whole genome shotgun (WGS) entry which is preliminary data.</text>
</comment>
<dbReference type="InterPro" id="IPR011330">
    <property type="entry name" value="Glyco_hydro/deAcase_b/a-brl"/>
</dbReference>
<evidence type="ECO:0000256" key="3">
    <source>
        <dbReference type="ARBA" id="ARBA00022801"/>
    </source>
</evidence>
<dbReference type="Pfam" id="PF04794">
    <property type="entry name" value="YdjC"/>
    <property type="match status" value="1"/>
</dbReference>
<evidence type="ECO:0000256" key="2">
    <source>
        <dbReference type="ARBA" id="ARBA00022723"/>
    </source>
</evidence>
<name>A0A0A0B6F6_9CELL</name>
<proteinExistence type="predicted"/>
<dbReference type="Proteomes" id="UP000029833">
    <property type="component" value="Unassembled WGS sequence"/>
</dbReference>
<dbReference type="OrthoDB" id="9774177at2"/>
<dbReference type="Gene3D" id="3.20.20.370">
    <property type="entry name" value="Glycoside hydrolase/deacetylase"/>
    <property type="match status" value="1"/>
</dbReference>
<dbReference type="InterPro" id="IPR006879">
    <property type="entry name" value="YdjC-like"/>
</dbReference>
<gene>
    <name evidence="6" type="ORF">Q760_05580</name>
</gene>
<protein>
    <recommendedName>
        <fullName evidence="8">ChbG/HpnK family deacetylase</fullName>
    </recommendedName>
</protein>
<dbReference type="PANTHER" id="PTHR31609:SF1">
    <property type="entry name" value="CARBOHYDRATE DEACETYLASE"/>
    <property type="match status" value="1"/>
</dbReference>
<dbReference type="GO" id="GO:0046872">
    <property type="term" value="F:metal ion binding"/>
    <property type="evidence" value="ECO:0007669"/>
    <property type="project" value="UniProtKB-KW"/>
</dbReference>
<dbReference type="CDD" id="cd10808">
    <property type="entry name" value="YdjC"/>
    <property type="match status" value="1"/>
</dbReference>
<dbReference type="PANTHER" id="PTHR31609">
    <property type="entry name" value="YDJC DEACETYLASE FAMILY MEMBER"/>
    <property type="match status" value="1"/>
</dbReference>
<comment type="cofactor">
    <cofactor evidence="1">
        <name>Mg(2+)</name>
        <dbReference type="ChEBI" id="CHEBI:18420"/>
    </cofactor>
</comment>
<evidence type="ECO:0000256" key="4">
    <source>
        <dbReference type="ARBA" id="ARBA00022842"/>
    </source>
</evidence>
<evidence type="ECO:0008006" key="8">
    <source>
        <dbReference type="Google" id="ProtNLM"/>
    </source>
</evidence>
<evidence type="ECO:0000256" key="5">
    <source>
        <dbReference type="ARBA" id="ARBA00023277"/>
    </source>
</evidence>
<keyword evidence="5" id="KW-0119">Carbohydrate metabolism</keyword>
<dbReference type="GO" id="GO:0005975">
    <property type="term" value="P:carbohydrate metabolic process"/>
    <property type="evidence" value="ECO:0007669"/>
    <property type="project" value="InterPro"/>
</dbReference>
<dbReference type="AlphaFoldDB" id="A0A0A0B6F6"/>
<dbReference type="RefSeq" id="WP_084142929.1">
    <property type="nucleotide sequence ID" value="NZ_AXNT01000155.1"/>
</dbReference>
<keyword evidence="2" id="KW-0479">Metal-binding</keyword>
<keyword evidence="3" id="KW-0378">Hydrolase</keyword>
<evidence type="ECO:0000256" key="1">
    <source>
        <dbReference type="ARBA" id="ARBA00001946"/>
    </source>
</evidence>
<dbReference type="GO" id="GO:0016787">
    <property type="term" value="F:hydrolase activity"/>
    <property type="evidence" value="ECO:0007669"/>
    <property type="project" value="UniProtKB-KW"/>
</dbReference>
<dbReference type="STRING" id="1408250.Q760_05580"/>
<keyword evidence="7" id="KW-1185">Reference proteome</keyword>
<keyword evidence="4" id="KW-0460">Magnesium</keyword>
<evidence type="ECO:0000313" key="7">
    <source>
        <dbReference type="Proteomes" id="UP000029833"/>
    </source>
</evidence>
<dbReference type="EMBL" id="AXNT01000155">
    <property type="protein sequence ID" value="KGM00856.1"/>
    <property type="molecule type" value="Genomic_DNA"/>
</dbReference>
<reference evidence="6 7" key="1">
    <citation type="submission" date="2013-10" db="EMBL/GenBank/DDBJ databases">
        <authorList>
            <person name="Wang G."/>
            <person name="Zhuang W."/>
        </authorList>
    </citation>
    <scope>NUCLEOTIDE SEQUENCE [LARGE SCALE GENOMIC DNA]</scope>
    <source>
        <strain evidence="6 7">DSM 20118</strain>
    </source>
</reference>
<evidence type="ECO:0000313" key="6">
    <source>
        <dbReference type="EMBL" id="KGM00856.1"/>
    </source>
</evidence>
<accession>A0A0A0B6F6</accession>